<protein>
    <submittedName>
        <fullName evidence="11">Cro/Cl family transcriptional regulator</fullName>
    </submittedName>
</protein>
<evidence type="ECO:0000256" key="9">
    <source>
        <dbReference type="ARBA" id="ARBA00038276"/>
    </source>
</evidence>
<evidence type="ECO:0000256" key="5">
    <source>
        <dbReference type="ARBA" id="ARBA00022723"/>
    </source>
</evidence>
<dbReference type="PANTHER" id="PTHR33571">
    <property type="entry name" value="SSL8005 PROTEIN"/>
    <property type="match status" value="1"/>
</dbReference>
<dbReference type="Proteomes" id="UP000194577">
    <property type="component" value="Unassembled WGS sequence"/>
</dbReference>
<keyword evidence="8" id="KW-0460">Magnesium</keyword>
<evidence type="ECO:0000256" key="4">
    <source>
        <dbReference type="ARBA" id="ARBA00022695"/>
    </source>
</evidence>
<feature type="domain" description="HTH cro/C1-type" evidence="10">
    <location>
        <begin position="16"/>
        <end position="70"/>
    </location>
</feature>
<keyword evidence="3" id="KW-0808">Transferase</keyword>
<dbReference type="InterPro" id="IPR010982">
    <property type="entry name" value="Lambda_DNA-bd_dom_sf"/>
</dbReference>
<dbReference type="SMART" id="SM00530">
    <property type="entry name" value="HTH_XRE"/>
    <property type="match status" value="1"/>
</dbReference>
<evidence type="ECO:0000256" key="6">
    <source>
        <dbReference type="ARBA" id="ARBA00022741"/>
    </source>
</evidence>
<evidence type="ECO:0000256" key="3">
    <source>
        <dbReference type="ARBA" id="ARBA00022679"/>
    </source>
</evidence>
<organism evidence="11 12">
    <name type="scientific">Actinomyces ruminis</name>
    <dbReference type="NCBI Taxonomy" id="1937003"/>
    <lineage>
        <taxon>Bacteria</taxon>
        <taxon>Bacillati</taxon>
        <taxon>Actinomycetota</taxon>
        <taxon>Actinomycetes</taxon>
        <taxon>Actinomycetales</taxon>
        <taxon>Actinomycetaceae</taxon>
        <taxon>Actinomyces</taxon>
    </lineage>
</organism>
<dbReference type="InterPro" id="IPR001387">
    <property type="entry name" value="Cro/C1-type_HTH"/>
</dbReference>
<keyword evidence="5" id="KW-0479">Metal-binding</keyword>
<dbReference type="SUPFAM" id="SSF81301">
    <property type="entry name" value="Nucleotidyltransferase"/>
    <property type="match status" value="1"/>
</dbReference>
<evidence type="ECO:0000256" key="8">
    <source>
        <dbReference type="ARBA" id="ARBA00022842"/>
    </source>
</evidence>
<reference evidence="11 12" key="1">
    <citation type="submission" date="2017-10" db="EMBL/GenBank/DDBJ databases">
        <title>Draft genome sequence of cellulolytic Actinomyces sp CtC72 isolated from cattle rumen fluid.</title>
        <authorList>
            <person name="Joshi A.J."/>
            <person name="Vasudevan G."/>
            <person name="Lanjekar V.B."/>
            <person name="Hivarkar S."/>
            <person name="Engineer A."/>
            <person name="Pore S.D."/>
            <person name="Dhakephalkar P.K."/>
            <person name="Dagar S."/>
        </authorList>
    </citation>
    <scope>NUCLEOTIDE SEQUENCE [LARGE SCALE GENOMIC DNA]</scope>
    <source>
        <strain evidence="12">CtC72</strain>
    </source>
</reference>
<comment type="similarity">
    <text evidence="9">Belongs to the MntA antitoxin family.</text>
</comment>
<dbReference type="InterPro" id="IPR043519">
    <property type="entry name" value="NT_sf"/>
</dbReference>
<dbReference type="EMBL" id="MTPX02000060">
    <property type="protein sequence ID" value="PHP52150.1"/>
    <property type="molecule type" value="Genomic_DNA"/>
</dbReference>
<keyword evidence="4" id="KW-0548">Nucleotidyltransferase</keyword>
<dbReference type="Gene3D" id="1.10.260.40">
    <property type="entry name" value="lambda repressor-like DNA-binding domains"/>
    <property type="match status" value="1"/>
</dbReference>
<evidence type="ECO:0000256" key="2">
    <source>
        <dbReference type="ARBA" id="ARBA00022649"/>
    </source>
</evidence>
<dbReference type="Pfam" id="PF01909">
    <property type="entry name" value="NTP_transf_2"/>
    <property type="match status" value="1"/>
</dbReference>
<dbReference type="Pfam" id="PF01381">
    <property type="entry name" value="HTH_3"/>
    <property type="match status" value="1"/>
</dbReference>
<name>A0ABX4M9K8_9ACTO</name>
<dbReference type="SUPFAM" id="SSF47413">
    <property type="entry name" value="lambda repressor-like DNA-binding domains"/>
    <property type="match status" value="1"/>
</dbReference>
<evidence type="ECO:0000313" key="12">
    <source>
        <dbReference type="Proteomes" id="UP000194577"/>
    </source>
</evidence>
<evidence type="ECO:0000256" key="1">
    <source>
        <dbReference type="ARBA" id="ARBA00001946"/>
    </source>
</evidence>
<dbReference type="CDD" id="cd00093">
    <property type="entry name" value="HTH_XRE"/>
    <property type="match status" value="1"/>
</dbReference>
<dbReference type="PANTHER" id="PTHR33571:SF12">
    <property type="entry name" value="BSL3053 PROTEIN"/>
    <property type="match status" value="1"/>
</dbReference>
<evidence type="ECO:0000259" key="10">
    <source>
        <dbReference type="PROSITE" id="PS50943"/>
    </source>
</evidence>
<dbReference type="Gene3D" id="3.30.460.10">
    <property type="entry name" value="Beta Polymerase, domain 2"/>
    <property type="match status" value="1"/>
</dbReference>
<proteinExistence type="inferred from homology"/>
<dbReference type="InterPro" id="IPR002934">
    <property type="entry name" value="Polymerase_NTP_transf_dom"/>
</dbReference>
<dbReference type="PROSITE" id="PS50943">
    <property type="entry name" value="HTH_CROC1"/>
    <property type="match status" value="1"/>
</dbReference>
<comment type="cofactor">
    <cofactor evidence="1">
        <name>Mg(2+)</name>
        <dbReference type="ChEBI" id="CHEBI:18420"/>
    </cofactor>
</comment>
<accession>A0ABX4M9K8</accession>
<keyword evidence="6" id="KW-0547">Nucleotide-binding</keyword>
<keyword evidence="7" id="KW-0067">ATP-binding</keyword>
<comment type="caution">
    <text evidence="11">The sequence shown here is derived from an EMBL/GenBank/DDBJ whole genome shotgun (WGS) entry which is preliminary data.</text>
</comment>
<gene>
    <name evidence="11" type="ORF">BW737_011340</name>
</gene>
<keyword evidence="2" id="KW-1277">Toxin-antitoxin system</keyword>
<evidence type="ECO:0000313" key="11">
    <source>
        <dbReference type="EMBL" id="PHP52150.1"/>
    </source>
</evidence>
<dbReference type="InterPro" id="IPR052038">
    <property type="entry name" value="Type-VII_TA_antitoxin"/>
</dbReference>
<dbReference type="CDD" id="cd05403">
    <property type="entry name" value="NT_KNTase_like"/>
    <property type="match status" value="1"/>
</dbReference>
<sequence>MRYHEWVTQRTEREWIRFRRHAAGLSQRELADLAGVSQPLIAAIESGVRRASRSTLQRLTQALQVRPSDLLHAARQEVIALAAAHGCQVIGVFGSVASGEDRPESDIDLLVRFPADADILDLLELEEELSDLLTVPVDVISASSGSVATSGTSLESVGI</sequence>
<keyword evidence="12" id="KW-1185">Reference proteome</keyword>
<evidence type="ECO:0000256" key="7">
    <source>
        <dbReference type="ARBA" id="ARBA00022840"/>
    </source>
</evidence>